<dbReference type="Pfam" id="PF02674">
    <property type="entry name" value="Colicin_V"/>
    <property type="match status" value="1"/>
</dbReference>
<evidence type="ECO:0008006" key="8">
    <source>
        <dbReference type="Google" id="ProtNLM"/>
    </source>
</evidence>
<reference evidence="7" key="1">
    <citation type="submission" date="2017-09" db="EMBL/GenBank/DDBJ databases">
        <title>Depth-based differentiation of microbial function through sediment-hosted aquifers and enrichment of novel symbionts in the deep terrestrial subsurface.</title>
        <authorList>
            <person name="Probst A.J."/>
            <person name="Ladd B."/>
            <person name="Jarett J.K."/>
            <person name="Geller-Mcgrath D.E."/>
            <person name="Sieber C.M.K."/>
            <person name="Emerson J.B."/>
            <person name="Anantharaman K."/>
            <person name="Thomas B.C."/>
            <person name="Malmstrom R."/>
            <person name="Stieglmeier M."/>
            <person name="Klingl A."/>
            <person name="Woyke T."/>
            <person name="Ryan C.M."/>
            <person name="Banfield J.F."/>
        </authorList>
    </citation>
    <scope>NUCLEOTIDE SEQUENCE [LARGE SCALE GENOMIC DNA]</scope>
</reference>
<feature type="transmembrane region" description="Helical" evidence="5">
    <location>
        <begin position="30"/>
        <end position="47"/>
    </location>
</feature>
<dbReference type="Proteomes" id="UP000230843">
    <property type="component" value="Unassembled WGS sequence"/>
</dbReference>
<dbReference type="GO" id="GO:0009403">
    <property type="term" value="P:toxin biosynthetic process"/>
    <property type="evidence" value="ECO:0007669"/>
    <property type="project" value="InterPro"/>
</dbReference>
<organism evidence="6 7">
    <name type="scientific">Candidatus Magasanikbacteria bacterium CG_4_9_14_3_um_filter_32_9</name>
    <dbReference type="NCBI Taxonomy" id="1974644"/>
    <lineage>
        <taxon>Bacteria</taxon>
        <taxon>Candidatus Magasanikiibacteriota</taxon>
    </lineage>
</organism>
<dbReference type="EMBL" id="PFVJ01000030">
    <property type="protein sequence ID" value="PJA89979.1"/>
    <property type="molecule type" value="Genomic_DNA"/>
</dbReference>
<dbReference type="InterPro" id="IPR003825">
    <property type="entry name" value="Colicin-V_CvpA"/>
</dbReference>
<keyword evidence="3 5" id="KW-1133">Transmembrane helix</keyword>
<gene>
    <name evidence="6" type="ORF">CO137_01300</name>
</gene>
<comment type="subcellular location">
    <subcellularLocation>
        <location evidence="1">Membrane</location>
        <topology evidence="1">Multi-pass membrane protein</topology>
    </subcellularLocation>
</comment>
<feature type="transmembrane region" description="Helical" evidence="5">
    <location>
        <begin position="67"/>
        <end position="87"/>
    </location>
</feature>
<dbReference type="PANTHER" id="PTHR37306">
    <property type="entry name" value="COLICIN V PRODUCTION PROTEIN"/>
    <property type="match status" value="1"/>
</dbReference>
<evidence type="ECO:0000256" key="2">
    <source>
        <dbReference type="ARBA" id="ARBA00022692"/>
    </source>
</evidence>
<accession>A0A2M7Z794</accession>
<dbReference type="AlphaFoldDB" id="A0A2M7Z794"/>
<evidence type="ECO:0000256" key="5">
    <source>
        <dbReference type="SAM" id="Phobius"/>
    </source>
</evidence>
<feature type="transmembrane region" description="Helical" evidence="5">
    <location>
        <begin position="107"/>
        <end position="128"/>
    </location>
</feature>
<evidence type="ECO:0000256" key="1">
    <source>
        <dbReference type="ARBA" id="ARBA00004141"/>
    </source>
</evidence>
<name>A0A2M7Z794_9BACT</name>
<feature type="transmembrane region" description="Helical" evidence="5">
    <location>
        <begin position="5"/>
        <end position="24"/>
    </location>
</feature>
<evidence type="ECO:0000256" key="4">
    <source>
        <dbReference type="ARBA" id="ARBA00023136"/>
    </source>
</evidence>
<keyword evidence="2 5" id="KW-0812">Transmembrane</keyword>
<evidence type="ECO:0000313" key="6">
    <source>
        <dbReference type="EMBL" id="PJA89979.1"/>
    </source>
</evidence>
<evidence type="ECO:0000256" key="3">
    <source>
        <dbReference type="ARBA" id="ARBA00022989"/>
    </source>
</evidence>
<protein>
    <recommendedName>
        <fullName evidence="8">Colicin V production protein</fullName>
    </recommendedName>
</protein>
<evidence type="ECO:0000313" key="7">
    <source>
        <dbReference type="Proteomes" id="UP000230843"/>
    </source>
</evidence>
<keyword evidence="4 5" id="KW-0472">Membrane</keyword>
<comment type="caution">
    <text evidence="6">The sequence shown here is derived from an EMBL/GenBank/DDBJ whole genome shotgun (WGS) entry which is preliminary data.</text>
</comment>
<proteinExistence type="predicted"/>
<dbReference type="GO" id="GO:0016020">
    <property type="term" value="C:membrane"/>
    <property type="evidence" value="ECO:0007669"/>
    <property type="project" value="UniProtKB-SubCell"/>
</dbReference>
<sequence length="181" mass="20570">MEFQLIDVIFIVIIFGFAFFGLWFGLVHTLGSLLGTIFGAYFASRYYEVFANWLMSIMAWDDNATRVLAFVILFFTLNRLFGLVFALLDKFLGIITKLPFIHSFNKFLGLLFGLLEGLLSIGLVIYFIERFPLADKIMEKLADSTVAPYASKTAYVFLPLLPDALKILQSTVDYVANIFLK</sequence>
<dbReference type="PANTHER" id="PTHR37306:SF1">
    <property type="entry name" value="COLICIN V PRODUCTION PROTEIN"/>
    <property type="match status" value="1"/>
</dbReference>